<dbReference type="Pfam" id="PF01743">
    <property type="entry name" value="PolyA_pol"/>
    <property type="match status" value="1"/>
</dbReference>
<evidence type="ECO:0000256" key="4">
    <source>
        <dbReference type="RuleBase" id="RU003953"/>
    </source>
</evidence>
<dbReference type="Gene3D" id="1.10.3090.10">
    <property type="entry name" value="cca-adding enzyme, domain 2"/>
    <property type="match status" value="1"/>
</dbReference>
<dbReference type="KEGG" id="mpp:MICPUCDRAFT_52191"/>
<keyword evidence="2 4" id="KW-0808">Transferase</keyword>
<dbReference type="GeneID" id="9688062"/>
<dbReference type="FunFam" id="3.30.460.10:FF:000019">
    <property type="entry name" value="tRNA nucleotidyltransferase cca2"/>
    <property type="match status" value="1"/>
</dbReference>
<sequence>MQGASVARTALRGCFVRASRAVVSLRPSSSSSSSSPSSSSSAKVASGGSRGRARVVARSAVGFHRGQIYAHPKGKHAEAVRIRASAHKRPTTRAVSSASLLQERSPPSKQAIPQVSVTDACDLAEEEEVSKRAVITMTPGATVTCTAEEERIFATLLEVVEKNDLPVTLRVAGGWVRDKLLGKNSTDIDIAIDSLLGREFAELVNAHLREKGETVHGVGVIQSNPDQSKHLETATMRVHDVWLDLVNLRSENYSEESRIPEMTFGSATDDAFRRDLTINALFYNINLKQVEDFTGMGLKDLQDGVVRTPLPPKTTFLDDPLRILRAVRFASRFGFVLDDEIVSAAGDADVQCALRTKVSRERVGKEVSGMLRGPSPGDAMTLLCRFRRVLLPHCLFEVVFTPASLINLEALSALPPNTTSWACLHSLRSLDALLSAHANAGGKPWSKSFSCEEREWLVLAAFLAPLRTLCVPPQGKKQKPTPLVEVCVKEALKMRGKDADAVSLILDAAVDMRAGVLGSYDDSVAASIAAERMKEAGRVETVRRQTAGRAIRRGKEQWRLALVIGAVMEMPGVVSFGDGDEVETWAVELSRGGPVAQNLLGQRGSPLHAFSAIQKGAAGVVESSELAPAGIRVRTAAAAMAGRVRTVEELIFAMKLDRAYELKPLLAGQEIMRLAGMSRGGPAMKVFNERLIDWQLENPESGADDARAYIESIREEVMHAAAYTDDGRK</sequence>
<feature type="compositionally biased region" description="Polar residues" evidence="5">
    <location>
        <begin position="93"/>
        <end position="111"/>
    </location>
</feature>
<dbReference type="OMA" id="CEEREWL"/>
<keyword evidence="8" id="KW-1185">Reference proteome</keyword>
<gene>
    <name evidence="7" type="ORF">MICPUCDRAFT_52191</name>
</gene>
<dbReference type="RefSeq" id="XP_003062383.1">
    <property type="nucleotide sequence ID" value="XM_003062337.1"/>
</dbReference>
<evidence type="ECO:0000256" key="5">
    <source>
        <dbReference type="SAM" id="MobiDB-lite"/>
    </source>
</evidence>
<dbReference type="PANTHER" id="PTHR13734">
    <property type="entry name" value="TRNA-NUCLEOTIDYLTRANSFERASE"/>
    <property type="match status" value="1"/>
</dbReference>
<organism evidence="8">
    <name type="scientific">Micromonas pusilla (strain CCMP1545)</name>
    <name type="common">Picoplanktonic green alga</name>
    <dbReference type="NCBI Taxonomy" id="564608"/>
    <lineage>
        <taxon>Eukaryota</taxon>
        <taxon>Viridiplantae</taxon>
        <taxon>Chlorophyta</taxon>
        <taxon>Mamiellophyceae</taxon>
        <taxon>Mamiellales</taxon>
        <taxon>Mamiellaceae</taxon>
        <taxon>Micromonas</taxon>
    </lineage>
</organism>
<proteinExistence type="inferred from homology"/>
<dbReference type="InterPro" id="IPR043519">
    <property type="entry name" value="NT_sf"/>
</dbReference>
<dbReference type="GO" id="GO:0001680">
    <property type="term" value="P:tRNA 3'-terminal CCA addition"/>
    <property type="evidence" value="ECO:0007669"/>
    <property type="project" value="UniProtKB-ARBA"/>
</dbReference>
<dbReference type="Proteomes" id="UP000001876">
    <property type="component" value="Unassembled WGS sequence"/>
</dbReference>
<evidence type="ECO:0000313" key="8">
    <source>
        <dbReference type="Proteomes" id="UP000001876"/>
    </source>
</evidence>
<reference evidence="7 8" key="1">
    <citation type="journal article" date="2009" name="Science">
        <title>Green evolution and dynamic adaptations revealed by genomes of the marine picoeukaryotes Micromonas.</title>
        <authorList>
            <person name="Worden A.Z."/>
            <person name="Lee J.H."/>
            <person name="Mock T."/>
            <person name="Rouze P."/>
            <person name="Simmons M.P."/>
            <person name="Aerts A.L."/>
            <person name="Allen A.E."/>
            <person name="Cuvelier M.L."/>
            <person name="Derelle E."/>
            <person name="Everett M.V."/>
            <person name="Foulon E."/>
            <person name="Grimwood J."/>
            <person name="Gundlach H."/>
            <person name="Henrissat B."/>
            <person name="Napoli C."/>
            <person name="McDonald S.M."/>
            <person name="Parker M.S."/>
            <person name="Rombauts S."/>
            <person name="Salamov A."/>
            <person name="Von Dassow P."/>
            <person name="Badger J.H."/>
            <person name="Coutinho P.M."/>
            <person name="Demir E."/>
            <person name="Dubchak I."/>
            <person name="Gentemann C."/>
            <person name="Eikrem W."/>
            <person name="Gready J.E."/>
            <person name="John U."/>
            <person name="Lanier W."/>
            <person name="Lindquist E.A."/>
            <person name="Lucas S."/>
            <person name="Mayer K.F."/>
            <person name="Moreau H."/>
            <person name="Not F."/>
            <person name="Otillar R."/>
            <person name="Panaud O."/>
            <person name="Pangilinan J."/>
            <person name="Paulsen I."/>
            <person name="Piegu B."/>
            <person name="Poliakov A."/>
            <person name="Robbens S."/>
            <person name="Schmutz J."/>
            <person name="Toulza E."/>
            <person name="Wyss T."/>
            <person name="Zelensky A."/>
            <person name="Zhou K."/>
            <person name="Armbrust E.V."/>
            <person name="Bhattacharya D."/>
            <person name="Goodenough U.W."/>
            <person name="Van de Peer Y."/>
            <person name="Grigoriev I.V."/>
        </authorList>
    </citation>
    <scope>NUCLEOTIDE SEQUENCE [LARGE SCALE GENOMIC DNA]</scope>
    <source>
        <strain evidence="7 8">CCMP1545</strain>
    </source>
</reference>
<evidence type="ECO:0000313" key="7">
    <source>
        <dbReference type="EMBL" id="EEH53202.1"/>
    </source>
</evidence>
<feature type="domain" description="Poly A polymerase head" evidence="6">
    <location>
        <begin position="169"/>
        <end position="307"/>
    </location>
</feature>
<dbReference type="eggNOG" id="KOG2159">
    <property type="taxonomic scope" value="Eukaryota"/>
</dbReference>
<dbReference type="Gene3D" id="3.30.460.10">
    <property type="entry name" value="Beta Polymerase, domain 2"/>
    <property type="match status" value="1"/>
</dbReference>
<dbReference type="SUPFAM" id="SSF81891">
    <property type="entry name" value="Poly A polymerase C-terminal region-like"/>
    <property type="match status" value="1"/>
</dbReference>
<protein>
    <submittedName>
        <fullName evidence="7">Predicted protein</fullName>
    </submittedName>
</protein>
<evidence type="ECO:0000256" key="1">
    <source>
        <dbReference type="ARBA" id="ARBA00007265"/>
    </source>
</evidence>
<evidence type="ECO:0000256" key="2">
    <source>
        <dbReference type="ARBA" id="ARBA00022679"/>
    </source>
</evidence>
<dbReference type="AlphaFoldDB" id="C1N3I9"/>
<evidence type="ECO:0000259" key="6">
    <source>
        <dbReference type="Pfam" id="PF01743"/>
    </source>
</evidence>
<comment type="similarity">
    <text evidence="1 4">Belongs to the tRNA nucleotidyltransferase/poly(A) polymerase family.</text>
</comment>
<keyword evidence="3 4" id="KW-0694">RNA-binding</keyword>
<feature type="region of interest" description="Disordered" evidence="5">
    <location>
        <begin position="84"/>
        <end position="111"/>
    </location>
</feature>
<name>C1N3I9_MICPC</name>
<feature type="region of interest" description="Disordered" evidence="5">
    <location>
        <begin position="25"/>
        <end position="51"/>
    </location>
</feature>
<feature type="compositionally biased region" description="Low complexity" evidence="5">
    <location>
        <begin position="25"/>
        <end position="47"/>
    </location>
</feature>
<dbReference type="STRING" id="564608.C1N3I9"/>
<evidence type="ECO:0000256" key="3">
    <source>
        <dbReference type="ARBA" id="ARBA00022884"/>
    </source>
</evidence>
<dbReference type="GO" id="GO:0052927">
    <property type="term" value="F:CC tRNA cytidylyltransferase activity"/>
    <property type="evidence" value="ECO:0007669"/>
    <property type="project" value="TreeGrafter"/>
</dbReference>
<dbReference type="PANTHER" id="PTHR13734:SF5">
    <property type="entry name" value="CCA TRNA NUCLEOTIDYLTRANSFERASE, MITOCHONDRIAL"/>
    <property type="match status" value="1"/>
</dbReference>
<dbReference type="GO" id="GO:0003723">
    <property type="term" value="F:RNA binding"/>
    <property type="evidence" value="ECO:0007669"/>
    <property type="project" value="UniProtKB-KW"/>
</dbReference>
<dbReference type="SUPFAM" id="SSF81301">
    <property type="entry name" value="Nucleotidyltransferase"/>
    <property type="match status" value="1"/>
</dbReference>
<dbReference type="EMBL" id="GG663746">
    <property type="protein sequence ID" value="EEH53202.1"/>
    <property type="molecule type" value="Genomic_DNA"/>
</dbReference>
<dbReference type="GO" id="GO:0052929">
    <property type="term" value="F:ATP:3'-cytidine-cytidine-tRNA adenylyltransferase activity"/>
    <property type="evidence" value="ECO:0007669"/>
    <property type="project" value="TreeGrafter"/>
</dbReference>
<dbReference type="CDD" id="cd05398">
    <property type="entry name" value="NT_ClassII-CCAase"/>
    <property type="match status" value="1"/>
</dbReference>
<dbReference type="InterPro" id="IPR002646">
    <property type="entry name" value="PolA_pol_head_dom"/>
</dbReference>
<accession>C1N3I9</accession>
<dbReference type="OrthoDB" id="445712at2759"/>
<dbReference type="GO" id="GO:0005739">
    <property type="term" value="C:mitochondrion"/>
    <property type="evidence" value="ECO:0007669"/>
    <property type="project" value="UniProtKB-ARBA"/>
</dbReference>